<gene>
    <name evidence="1" type="ORF">KTT_21680</name>
</gene>
<organism evidence="1 2">
    <name type="scientific">Tengunoibacter tsumagoiensis</name>
    <dbReference type="NCBI Taxonomy" id="2014871"/>
    <lineage>
        <taxon>Bacteria</taxon>
        <taxon>Bacillati</taxon>
        <taxon>Chloroflexota</taxon>
        <taxon>Ktedonobacteria</taxon>
        <taxon>Ktedonobacterales</taxon>
        <taxon>Dictyobacteraceae</taxon>
        <taxon>Tengunoibacter</taxon>
    </lineage>
</organism>
<proteinExistence type="predicted"/>
<sequence length="62" mass="7384">MIQNLVLATEGYRISFELKPIEQRPDVFETTITFFLDPRLDMRVCPTFMDRRNTGILPIYYP</sequence>
<dbReference type="AlphaFoldDB" id="A0A401ZZP7"/>
<dbReference type="Proteomes" id="UP000287352">
    <property type="component" value="Unassembled WGS sequence"/>
</dbReference>
<evidence type="ECO:0000313" key="2">
    <source>
        <dbReference type="Proteomes" id="UP000287352"/>
    </source>
</evidence>
<evidence type="ECO:0000313" key="1">
    <source>
        <dbReference type="EMBL" id="GCE12309.1"/>
    </source>
</evidence>
<reference evidence="2" key="1">
    <citation type="submission" date="2018-12" db="EMBL/GenBank/DDBJ databases">
        <title>Tengunoibacter tsumagoiensis gen. nov., sp. nov., Dictyobacter kobayashii sp. nov., D. alpinus sp. nov., and D. joshuensis sp. nov. and description of Dictyobacteraceae fam. nov. within the order Ktedonobacterales isolated from Tengu-no-mugimeshi.</title>
        <authorList>
            <person name="Wang C.M."/>
            <person name="Zheng Y."/>
            <person name="Sakai Y."/>
            <person name="Toyoda A."/>
            <person name="Minakuchi Y."/>
            <person name="Abe K."/>
            <person name="Yokota A."/>
            <person name="Yabe S."/>
        </authorList>
    </citation>
    <scope>NUCLEOTIDE SEQUENCE [LARGE SCALE GENOMIC DNA]</scope>
    <source>
        <strain evidence="2">Uno3</strain>
    </source>
</reference>
<accession>A0A401ZZP7</accession>
<dbReference type="EMBL" id="BIFR01000001">
    <property type="protein sequence ID" value="GCE12309.1"/>
    <property type="molecule type" value="Genomic_DNA"/>
</dbReference>
<keyword evidence="2" id="KW-1185">Reference proteome</keyword>
<name>A0A401ZZP7_9CHLR</name>
<protein>
    <submittedName>
        <fullName evidence="1">Uncharacterized protein</fullName>
    </submittedName>
</protein>
<comment type="caution">
    <text evidence="1">The sequence shown here is derived from an EMBL/GenBank/DDBJ whole genome shotgun (WGS) entry which is preliminary data.</text>
</comment>